<reference evidence="4" key="1">
    <citation type="submission" date="2017-02" db="UniProtKB">
        <authorList>
            <consortium name="WormBaseParasite"/>
        </authorList>
    </citation>
    <scope>IDENTIFICATION</scope>
</reference>
<dbReference type="Proteomes" id="UP000282613">
    <property type="component" value="Unassembled WGS sequence"/>
</dbReference>
<name>A0A0R3WHF3_TAEAS</name>
<dbReference type="WBParaSite" id="TASK_0001029601-mRNA-1">
    <property type="protein sequence ID" value="TASK_0001029601-mRNA-1"/>
    <property type="gene ID" value="TASK_0001029601"/>
</dbReference>
<gene>
    <name evidence="2" type="ORF">TASK_LOCUS10297</name>
</gene>
<reference evidence="2 3" key="2">
    <citation type="submission" date="2018-11" db="EMBL/GenBank/DDBJ databases">
        <authorList>
            <consortium name="Pathogen Informatics"/>
        </authorList>
    </citation>
    <scope>NUCLEOTIDE SEQUENCE [LARGE SCALE GENOMIC DNA]</scope>
</reference>
<evidence type="ECO:0000313" key="2">
    <source>
        <dbReference type="EMBL" id="VDK51332.1"/>
    </source>
</evidence>
<protein>
    <submittedName>
        <fullName evidence="2 4">Uncharacterized protein</fullName>
    </submittedName>
</protein>
<evidence type="ECO:0000313" key="4">
    <source>
        <dbReference type="WBParaSite" id="TASK_0001029601-mRNA-1"/>
    </source>
</evidence>
<proteinExistence type="predicted"/>
<evidence type="ECO:0000313" key="3">
    <source>
        <dbReference type="Proteomes" id="UP000282613"/>
    </source>
</evidence>
<organism evidence="4">
    <name type="scientific">Taenia asiatica</name>
    <name type="common">Asian tapeworm</name>
    <dbReference type="NCBI Taxonomy" id="60517"/>
    <lineage>
        <taxon>Eukaryota</taxon>
        <taxon>Metazoa</taxon>
        <taxon>Spiralia</taxon>
        <taxon>Lophotrochozoa</taxon>
        <taxon>Platyhelminthes</taxon>
        <taxon>Cestoda</taxon>
        <taxon>Eucestoda</taxon>
        <taxon>Cyclophyllidea</taxon>
        <taxon>Taeniidae</taxon>
        <taxon>Taenia</taxon>
    </lineage>
</organism>
<sequence>MDERMEEKKKENQLSLTTGASAGAGAGVDASAFCEVYERHVPRCHGLVNRRKHVTVHRGRTTNWPIGVVHNTWPSLLSGERGE</sequence>
<feature type="compositionally biased region" description="Basic and acidic residues" evidence="1">
    <location>
        <begin position="1"/>
        <end position="12"/>
    </location>
</feature>
<accession>A0A0R3WHF3</accession>
<keyword evidence="3" id="KW-1185">Reference proteome</keyword>
<evidence type="ECO:0000256" key="1">
    <source>
        <dbReference type="SAM" id="MobiDB-lite"/>
    </source>
</evidence>
<dbReference type="EMBL" id="UYRS01022323">
    <property type="protein sequence ID" value="VDK51332.1"/>
    <property type="molecule type" value="Genomic_DNA"/>
</dbReference>
<dbReference type="AlphaFoldDB" id="A0A0R3WHF3"/>
<feature type="region of interest" description="Disordered" evidence="1">
    <location>
        <begin position="1"/>
        <end position="25"/>
    </location>
</feature>